<evidence type="ECO:0000313" key="1">
    <source>
        <dbReference type="EMBL" id="QEX18039.1"/>
    </source>
</evidence>
<dbReference type="InterPro" id="IPR011856">
    <property type="entry name" value="tRNA_endonuc-like_dom_sf"/>
</dbReference>
<accession>A0A5J6ML08</accession>
<dbReference type="AlphaFoldDB" id="A0A5J6ML08"/>
<dbReference type="RefSeq" id="WP_151178238.1">
    <property type="nucleotide sequence ID" value="NZ_CP042906.1"/>
</dbReference>
<name>A0A5J6ML08_9PROT</name>
<reference evidence="1 2" key="1">
    <citation type="submission" date="2019-08" db="EMBL/GenBank/DDBJ databases">
        <title>Hyperibacter terrae gen. nov., sp. nov. and Hyperibacter viscosus sp. nov., two new members in the family Rhodospirillaceae isolated from the rhizosphere of Hypericum perforatum.</title>
        <authorList>
            <person name="Noviana Z."/>
        </authorList>
    </citation>
    <scope>NUCLEOTIDE SEQUENCE [LARGE SCALE GENOMIC DNA]</scope>
    <source>
        <strain evidence="1 2">R5913</strain>
    </source>
</reference>
<dbReference type="Proteomes" id="UP000326202">
    <property type="component" value="Chromosome"/>
</dbReference>
<sequence>MMEDINLGSISKQNVGKIAERIVANELEARGFRVTDLNTYGLAANADLLAAGHGRVWQIQVKGATNLEKERWRIQYGHCTVANIDGTEPMFNRHASFYTADTVALVAVRAPNCYCCVVLPVKEAEQAAQLNLNRYHRKRKLDGDARKPSKIWVYLERSLGERRADPLLDEERALLKKHKNAWAILCT</sequence>
<keyword evidence="2" id="KW-1185">Reference proteome</keyword>
<evidence type="ECO:0008006" key="3">
    <source>
        <dbReference type="Google" id="ProtNLM"/>
    </source>
</evidence>
<dbReference type="GO" id="GO:0003676">
    <property type="term" value="F:nucleic acid binding"/>
    <property type="evidence" value="ECO:0007669"/>
    <property type="project" value="InterPro"/>
</dbReference>
<proteinExistence type="predicted"/>
<dbReference type="SUPFAM" id="SSF52980">
    <property type="entry name" value="Restriction endonuclease-like"/>
    <property type="match status" value="1"/>
</dbReference>
<dbReference type="InterPro" id="IPR011335">
    <property type="entry name" value="Restrct_endonuc-II-like"/>
</dbReference>
<protein>
    <recommendedName>
        <fullName evidence="3">PD(D/E)XK endonuclease domain-containing protein</fullName>
    </recommendedName>
</protein>
<dbReference type="OrthoDB" id="9853919at2"/>
<dbReference type="KEGG" id="htq:FRZ44_33430"/>
<dbReference type="Gene3D" id="3.40.1350.10">
    <property type="match status" value="1"/>
</dbReference>
<evidence type="ECO:0000313" key="2">
    <source>
        <dbReference type="Proteomes" id="UP000326202"/>
    </source>
</evidence>
<dbReference type="EMBL" id="CP042906">
    <property type="protein sequence ID" value="QEX18039.1"/>
    <property type="molecule type" value="Genomic_DNA"/>
</dbReference>
<gene>
    <name evidence="1" type="ORF">FRZ44_33430</name>
</gene>
<organism evidence="1 2">
    <name type="scientific">Hypericibacter terrae</name>
    <dbReference type="NCBI Taxonomy" id="2602015"/>
    <lineage>
        <taxon>Bacteria</taxon>
        <taxon>Pseudomonadati</taxon>
        <taxon>Pseudomonadota</taxon>
        <taxon>Alphaproteobacteria</taxon>
        <taxon>Rhodospirillales</taxon>
        <taxon>Dongiaceae</taxon>
        <taxon>Hypericibacter</taxon>
    </lineage>
</organism>